<proteinExistence type="predicted"/>
<comment type="caution">
    <text evidence="1">The sequence shown here is derived from an EMBL/GenBank/DDBJ whole genome shotgun (WGS) entry which is preliminary data.</text>
</comment>
<organism evidence="1 2">
    <name type="scientific">Austropuccinia psidii MF-1</name>
    <dbReference type="NCBI Taxonomy" id="1389203"/>
    <lineage>
        <taxon>Eukaryota</taxon>
        <taxon>Fungi</taxon>
        <taxon>Dikarya</taxon>
        <taxon>Basidiomycota</taxon>
        <taxon>Pucciniomycotina</taxon>
        <taxon>Pucciniomycetes</taxon>
        <taxon>Pucciniales</taxon>
        <taxon>Sphaerophragmiaceae</taxon>
        <taxon>Austropuccinia</taxon>
    </lineage>
</organism>
<keyword evidence="2" id="KW-1185">Reference proteome</keyword>
<name>A0A9Q3GJN3_9BASI</name>
<accession>A0A9Q3GJN3</accession>
<evidence type="ECO:0000313" key="1">
    <source>
        <dbReference type="EMBL" id="MBW0469017.1"/>
    </source>
</evidence>
<sequence length="118" mass="13603">MIKILEDMLRRVCVHGLEFKDADGFTIDWFTLITDLELAYKTSSHSSAGQTPAMLEKRWNERLPADTLREYLIEINPKASSFKIMLYNVENNAKKALMMLLNMKNSSGTIIIMYHTSK</sequence>
<dbReference type="AlphaFoldDB" id="A0A9Q3GJN3"/>
<gene>
    <name evidence="1" type="ORF">O181_008732</name>
</gene>
<reference evidence="1" key="1">
    <citation type="submission" date="2021-03" db="EMBL/GenBank/DDBJ databases">
        <title>Draft genome sequence of rust myrtle Austropuccinia psidii MF-1, a brazilian biotype.</title>
        <authorList>
            <person name="Quecine M.C."/>
            <person name="Pachon D.M.R."/>
            <person name="Bonatelli M.L."/>
            <person name="Correr F.H."/>
            <person name="Franceschini L.M."/>
            <person name="Leite T.F."/>
            <person name="Margarido G.R.A."/>
            <person name="Almeida C.A."/>
            <person name="Ferrarezi J.A."/>
            <person name="Labate C.A."/>
        </authorList>
    </citation>
    <scope>NUCLEOTIDE SEQUENCE</scope>
    <source>
        <strain evidence="1">MF-1</strain>
    </source>
</reference>
<dbReference type="Proteomes" id="UP000765509">
    <property type="component" value="Unassembled WGS sequence"/>
</dbReference>
<dbReference type="EMBL" id="AVOT02002049">
    <property type="protein sequence ID" value="MBW0469017.1"/>
    <property type="molecule type" value="Genomic_DNA"/>
</dbReference>
<protein>
    <submittedName>
        <fullName evidence="1">Uncharacterized protein</fullName>
    </submittedName>
</protein>
<evidence type="ECO:0000313" key="2">
    <source>
        <dbReference type="Proteomes" id="UP000765509"/>
    </source>
</evidence>